<reference evidence="1" key="1">
    <citation type="submission" date="2023-06" db="EMBL/GenBank/DDBJ databases">
        <authorList>
            <person name="Kurt Z."/>
        </authorList>
    </citation>
    <scope>NUCLEOTIDE SEQUENCE</scope>
</reference>
<dbReference type="AlphaFoldDB" id="A0AA86NXY2"/>
<organism evidence="1">
    <name type="scientific">Hexamita inflata</name>
    <dbReference type="NCBI Taxonomy" id="28002"/>
    <lineage>
        <taxon>Eukaryota</taxon>
        <taxon>Metamonada</taxon>
        <taxon>Diplomonadida</taxon>
        <taxon>Hexamitidae</taxon>
        <taxon>Hexamitinae</taxon>
        <taxon>Hexamita</taxon>
    </lineage>
</organism>
<reference evidence="3 5" key="2">
    <citation type="submission" date="2024-07" db="EMBL/GenBank/DDBJ databases">
        <authorList>
            <person name="Akdeniz Z."/>
        </authorList>
    </citation>
    <scope>NUCLEOTIDE SEQUENCE [LARGE SCALE GENOMIC DNA]</scope>
</reference>
<evidence type="ECO:0000313" key="1">
    <source>
        <dbReference type="EMBL" id="CAI9926764.1"/>
    </source>
</evidence>
<gene>
    <name evidence="3" type="ORF">HINF_LOCUS12871</name>
    <name evidence="1" type="ORF">HINF_LOCUS14409</name>
    <name evidence="2" type="ORF">HINF_LOCUS17402</name>
    <name evidence="4" type="ORF">HINF_LOCUS79061</name>
</gene>
<dbReference type="EMBL" id="CAXDID020001011">
    <property type="protein sequence ID" value="CAL6116444.1"/>
    <property type="molecule type" value="Genomic_DNA"/>
</dbReference>
<sequence>MLYLNSSGLETDKYYQSFQAHMANGLNTSVGTRSIVPLHFKYDYANNRPFVANLRYDYKMISEQIMDVDKTIKIEPPMFQIGTQMITFTYSTPTKVIHCAFPYSHDMIHFFWFIKESSLQRAVLDQFKVFVEDARKKMMDDNPEFEHHAVQFPRNVYIVDAFNEHVPSQVGFKEFLVSSINNIWTQNNLFTVSSMPYAINQKVSEFNITKPIFVHPFFRGEAFDGIHKIREIERFTYSNVKLNEGSIMSTATVQMERDIIKEVRLPMPVVKDVAQQGYVMWLYSGFIMNDEEGDQKLYLGVAWFPNSRQVYPLRIREDMLK</sequence>
<evidence type="ECO:0000313" key="5">
    <source>
        <dbReference type="Proteomes" id="UP001642409"/>
    </source>
</evidence>
<keyword evidence="5" id="KW-1185">Reference proteome</keyword>
<name>A0AA86NXY2_9EUKA</name>
<evidence type="ECO:0000313" key="4">
    <source>
        <dbReference type="EMBL" id="CAL6116444.1"/>
    </source>
</evidence>
<dbReference type="EMBL" id="CAXDID020000029">
    <property type="protein sequence ID" value="CAL5993028.1"/>
    <property type="molecule type" value="Genomic_DNA"/>
</dbReference>
<evidence type="ECO:0000313" key="2">
    <source>
        <dbReference type="EMBL" id="CAI9929757.1"/>
    </source>
</evidence>
<protein>
    <submittedName>
        <fullName evidence="1">Uncharacterized protein</fullName>
    </submittedName>
</protein>
<proteinExistence type="predicted"/>
<comment type="caution">
    <text evidence="1">The sequence shown here is derived from an EMBL/GenBank/DDBJ whole genome shotgun (WGS) entry which is preliminary data.</text>
</comment>
<dbReference type="EMBL" id="CATOUU010000371">
    <property type="protein sequence ID" value="CAI9926764.1"/>
    <property type="molecule type" value="Genomic_DNA"/>
</dbReference>
<dbReference type="Proteomes" id="UP001642409">
    <property type="component" value="Unassembled WGS sequence"/>
</dbReference>
<evidence type="ECO:0000313" key="3">
    <source>
        <dbReference type="EMBL" id="CAL5993028.1"/>
    </source>
</evidence>
<accession>A0AA86NXY2</accession>
<dbReference type="EMBL" id="CATOUU010000440">
    <property type="protein sequence ID" value="CAI9929757.1"/>
    <property type="molecule type" value="Genomic_DNA"/>
</dbReference>